<gene>
    <name evidence="1" type="ORF">AOB57_001810</name>
</gene>
<sequence length="77" mass="9075">MGSFLNDFPNNCFRLKDNYVELDRKMIKLITFKISVINPLVRTQYQYPHCIKTLSTSKKVKAQIRSGSKRIDLHKDE</sequence>
<evidence type="ECO:0000313" key="2">
    <source>
        <dbReference type="Proteomes" id="UP000053087"/>
    </source>
</evidence>
<reference evidence="1 2" key="1">
    <citation type="journal article" date="2016" name="Int. J. Syst. Evol. Microbiol.">
        <title>Methanosarcina flavescens sp. nov., a methanogenic archaeon isolated from a full-scale anaerobic digester.</title>
        <authorList>
            <person name="Kern T."/>
            <person name="Fischer M.A."/>
            <person name="Deppenmeier U."/>
            <person name="Schmitz R.A."/>
            <person name="Rother M."/>
        </authorList>
    </citation>
    <scope>NUCLEOTIDE SEQUENCE [LARGE SCALE GENOMIC DNA]</scope>
    <source>
        <strain evidence="1 2">E03.2</strain>
    </source>
</reference>
<dbReference type="Proteomes" id="UP000053087">
    <property type="component" value="Chromosome"/>
</dbReference>
<accession>A0A660HPC2</accession>
<protein>
    <submittedName>
        <fullName evidence="1">Uncharacterized protein</fullName>
    </submittedName>
</protein>
<dbReference type="AlphaFoldDB" id="A0A660HPC2"/>
<dbReference type="KEGG" id="mfz:AOB57_001810"/>
<organism evidence="1 2">
    <name type="scientific">Methanosarcina flavescens</name>
    <dbReference type="NCBI Taxonomy" id="1715806"/>
    <lineage>
        <taxon>Archaea</taxon>
        <taxon>Methanobacteriati</taxon>
        <taxon>Methanobacteriota</taxon>
        <taxon>Stenosarchaea group</taxon>
        <taxon>Methanomicrobia</taxon>
        <taxon>Methanosarcinales</taxon>
        <taxon>Methanosarcinaceae</taxon>
        <taxon>Methanosarcina</taxon>
    </lineage>
</organism>
<dbReference type="EMBL" id="CP032683">
    <property type="protein sequence ID" value="AYK14104.1"/>
    <property type="molecule type" value="Genomic_DNA"/>
</dbReference>
<proteinExistence type="predicted"/>
<evidence type="ECO:0000313" key="1">
    <source>
        <dbReference type="EMBL" id="AYK14104.1"/>
    </source>
</evidence>
<keyword evidence="2" id="KW-1185">Reference proteome</keyword>
<name>A0A660HPC2_9EURY</name>